<dbReference type="Pfam" id="PF00753">
    <property type="entry name" value="Lactamase_B"/>
    <property type="match status" value="1"/>
</dbReference>
<dbReference type="GO" id="GO:0046872">
    <property type="term" value="F:metal ion binding"/>
    <property type="evidence" value="ECO:0007669"/>
    <property type="project" value="UniProtKB-KW"/>
</dbReference>
<dbReference type="InterPro" id="IPR001279">
    <property type="entry name" value="Metallo-B-lactamas"/>
</dbReference>
<proteinExistence type="predicted"/>
<gene>
    <name evidence="6" type="ORF">IFO71_08505</name>
</gene>
<dbReference type="Gene3D" id="3.60.15.10">
    <property type="entry name" value="Ribonuclease Z/Hydroxyacylglutathione hydrolase-like"/>
    <property type="match status" value="1"/>
</dbReference>
<dbReference type="GO" id="GO:0016787">
    <property type="term" value="F:hydrolase activity"/>
    <property type="evidence" value="ECO:0007669"/>
    <property type="project" value="UniProtKB-KW"/>
</dbReference>
<keyword evidence="4" id="KW-0862">Zinc</keyword>
<dbReference type="AlphaFoldDB" id="A0AAW3ZJU3"/>
<dbReference type="InterPro" id="IPR051453">
    <property type="entry name" value="MBL_Glyoxalase_II"/>
</dbReference>
<evidence type="ECO:0000313" key="7">
    <source>
        <dbReference type="Proteomes" id="UP000613768"/>
    </source>
</evidence>
<dbReference type="SMART" id="SM00849">
    <property type="entry name" value="Lactamase_B"/>
    <property type="match status" value="1"/>
</dbReference>
<keyword evidence="3" id="KW-0378">Hydrolase</keyword>
<evidence type="ECO:0000256" key="1">
    <source>
        <dbReference type="ARBA" id="ARBA00001947"/>
    </source>
</evidence>
<evidence type="ECO:0000259" key="5">
    <source>
        <dbReference type="SMART" id="SM00849"/>
    </source>
</evidence>
<evidence type="ECO:0000313" key="6">
    <source>
        <dbReference type="EMBL" id="MBD8525784.1"/>
    </source>
</evidence>
<dbReference type="PANTHER" id="PTHR46233:SF3">
    <property type="entry name" value="HYDROXYACYLGLUTATHIONE HYDROLASE GLOC"/>
    <property type="match status" value="1"/>
</dbReference>
<dbReference type="PANTHER" id="PTHR46233">
    <property type="entry name" value="HYDROXYACYLGLUTATHIONE HYDROLASE GLOC"/>
    <property type="match status" value="1"/>
</dbReference>
<dbReference type="CDD" id="cd07737">
    <property type="entry name" value="YcbL-like_MBL-fold"/>
    <property type="match status" value="1"/>
</dbReference>
<protein>
    <submittedName>
        <fullName evidence="6">MBL fold metallo-hydrolase</fullName>
    </submittedName>
</protein>
<dbReference type="InterPro" id="IPR036866">
    <property type="entry name" value="RibonucZ/Hydroxyglut_hydro"/>
</dbReference>
<evidence type="ECO:0000256" key="4">
    <source>
        <dbReference type="ARBA" id="ARBA00022833"/>
    </source>
</evidence>
<organism evidence="6 7">
    <name type="scientific">Pseudomarimonas arenosa</name>
    <dbReference type="NCBI Taxonomy" id="2774145"/>
    <lineage>
        <taxon>Bacteria</taxon>
        <taxon>Pseudomonadati</taxon>
        <taxon>Pseudomonadota</taxon>
        <taxon>Gammaproteobacteria</taxon>
        <taxon>Lysobacterales</taxon>
        <taxon>Lysobacteraceae</taxon>
        <taxon>Pseudomarimonas</taxon>
    </lineage>
</organism>
<dbReference type="RefSeq" id="WP_192029168.1">
    <property type="nucleotide sequence ID" value="NZ_JACYTR010000012.1"/>
</dbReference>
<keyword evidence="7" id="KW-1185">Reference proteome</keyword>
<comment type="caution">
    <text evidence="6">The sequence shown here is derived from an EMBL/GenBank/DDBJ whole genome shotgun (WGS) entry which is preliminary data.</text>
</comment>
<name>A0AAW3ZJU3_9GAMM</name>
<evidence type="ECO:0000256" key="2">
    <source>
        <dbReference type="ARBA" id="ARBA00022723"/>
    </source>
</evidence>
<dbReference type="SUPFAM" id="SSF56281">
    <property type="entry name" value="Metallo-hydrolase/oxidoreductase"/>
    <property type="match status" value="1"/>
</dbReference>
<feature type="domain" description="Metallo-beta-lactamase" evidence="5">
    <location>
        <begin position="14"/>
        <end position="194"/>
    </location>
</feature>
<reference evidence="6 7" key="1">
    <citation type="submission" date="2020-09" db="EMBL/GenBank/DDBJ databases">
        <title>Pseudoxanthomonas sp. CAU 1598 isolated from sand of Yaerae Beach.</title>
        <authorList>
            <person name="Kim W."/>
        </authorList>
    </citation>
    <scope>NUCLEOTIDE SEQUENCE [LARGE SCALE GENOMIC DNA]</scope>
    <source>
        <strain evidence="6 7">CAU 1598</strain>
    </source>
</reference>
<accession>A0AAW3ZJU3</accession>
<sequence>MSLSYEIHPVTPFQQNCSLIWCNETQRAALVDPGGEVDRLLAAVAARGLILEKVLVTHGHLDHASGVRDLQEGQGVTVEGPHPDDQFWIEALPPVAAQYGFPPARSFVPERWLAQGDSVTLGNQLLEVLHCPGHTPGHVVFFHRPSKLAMVGDVLFQGSIGRSDFPRGNHADLIRSIRGRLFALGDEVQFIPGHGPMSTLGRERRSNPFVSDAAVATMRLD</sequence>
<dbReference type="EMBL" id="JACYTR010000012">
    <property type="protein sequence ID" value="MBD8525784.1"/>
    <property type="molecule type" value="Genomic_DNA"/>
</dbReference>
<evidence type="ECO:0000256" key="3">
    <source>
        <dbReference type="ARBA" id="ARBA00022801"/>
    </source>
</evidence>
<keyword evidence="2" id="KW-0479">Metal-binding</keyword>
<dbReference type="Proteomes" id="UP000613768">
    <property type="component" value="Unassembled WGS sequence"/>
</dbReference>
<comment type="cofactor">
    <cofactor evidence="1">
        <name>Zn(2+)</name>
        <dbReference type="ChEBI" id="CHEBI:29105"/>
    </cofactor>
</comment>